<evidence type="ECO:0000256" key="6">
    <source>
        <dbReference type="ARBA" id="ARBA00022842"/>
    </source>
</evidence>
<evidence type="ECO:0000256" key="5">
    <source>
        <dbReference type="ARBA" id="ARBA00022840"/>
    </source>
</evidence>
<dbReference type="Pfam" id="PF18134">
    <property type="entry name" value="AGS_C"/>
    <property type="match status" value="1"/>
</dbReference>
<evidence type="ECO:0000313" key="14">
    <source>
        <dbReference type="Proteomes" id="UP001239462"/>
    </source>
</evidence>
<keyword evidence="8" id="KW-0051">Antiviral defense</keyword>
<dbReference type="InterPro" id="IPR040511">
    <property type="entry name" value="AGS_C"/>
</dbReference>
<feature type="domain" description="Cyclic GMP-AMP synthase DncV-like nucleotidyltransferase" evidence="12">
    <location>
        <begin position="55"/>
        <end position="138"/>
    </location>
</feature>
<evidence type="ECO:0000313" key="13">
    <source>
        <dbReference type="EMBL" id="MDM4018167.1"/>
    </source>
</evidence>
<keyword evidence="3" id="KW-0479">Metal-binding</keyword>
<evidence type="ECO:0000256" key="4">
    <source>
        <dbReference type="ARBA" id="ARBA00022741"/>
    </source>
</evidence>
<accession>A0ABT7PNV8</accession>
<feature type="domain" description="Adenylyl/Guanylyl and SMODS C-terminal sensor" evidence="11">
    <location>
        <begin position="394"/>
        <end position="520"/>
    </location>
</feature>
<gene>
    <name evidence="13" type="ORF">QTN89_22145</name>
</gene>
<comment type="caution">
    <text evidence="13">The sequence shown here is derived from an EMBL/GenBank/DDBJ whole genome shotgun (WGS) entry which is preliminary data.</text>
</comment>
<keyword evidence="7" id="KW-0546">Nucleotide metabolism</keyword>
<evidence type="ECO:0000259" key="12">
    <source>
        <dbReference type="Pfam" id="PF21654"/>
    </source>
</evidence>
<dbReference type="InterPro" id="IPR048445">
    <property type="entry name" value="DncV-like_NTFase"/>
</dbReference>
<proteinExistence type="predicted"/>
<name>A0ABT7PNV8_9BACT</name>
<protein>
    <recommendedName>
        <fullName evidence="9">Cyclic GMP-AMP synthase</fullName>
    </recommendedName>
</protein>
<evidence type="ECO:0000256" key="8">
    <source>
        <dbReference type="ARBA" id="ARBA00023118"/>
    </source>
</evidence>
<evidence type="ECO:0000256" key="2">
    <source>
        <dbReference type="ARBA" id="ARBA00022695"/>
    </source>
</evidence>
<sequence length="520" mass="59295">MTDNRILIVNSLLEHTAEELDIPPSKYKEAVDRYTAVGRWLEAGQYAGVVHNPVVYPQGSFRLGTVVRPIKEDKECGYDIDLVCCLATATTDAKWLKQVIGDRLKEHGTYKTMLDKEGRRCWTLNYSEADGIGFHLDVLPSKPAPIQHPNVEYRFSSQAVALTDRHHAQVYDWGSTNPAGYADWFGERQQVAFRRVAALQKTRISRQHGRVYGRVDDVPDQLVRTPLQRIIQLLKRHRDARFAGTENESDKPISMIITTLAALAYKQESSVYEALAGFLDQVQRFQETGIIRCENDEWIIENPVNPNENFADRWNDEGSKRPDAFFQWINWVQEDIDAILNAVSHDELESSLTGAFGERTGKRIADEYQGPLPGAYQLPTSAFGRIAKNLLRFDVGHRQQPRWHISPARYDVRVSAKYMRNGFRPTAFRSNAPPLKKHVDLVFEAATNAPKPYKVFWQVVNTGDEAQRADQLRGDFYDSNKAGRSRTERTEYSGMHWVECFVVKNGVCVARSGEFIVNIE</sequence>
<dbReference type="Proteomes" id="UP001239462">
    <property type="component" value="Unassembled WGS sequence"/>
</dbReference>
<dbReference type="EMBL" id="JASZZN010000019">
    <property type="protein sequence ID" value="MDM4018167.1"/>
    <property type="molecule type" value="Genomic_DNA"/>
</dbReference>
<dbReference type="Pfam" id="PF21654">
    <property type="entry name" value="DncV-like_NTFase"/>
    <property type="match status" value="1"/>
</dbReference>
<evidence type="ECO:0000256" key="10">
    <source>
        <dbReference type="ARBA" id="ARBA00048304"/>
    </source>
</evidence>
<keyword evidence="14" id="KW-1185">Reference proteome</keyword>
<evidence type="ECO:0000256" key="7">
    <source>
        <dbReference type="ARBA" id="ARBA00023080"/>
    </source>
</evidence>
<keyword evidence="5" id="KW-0067">ATP-binding</keyword>
<dbReference type="RefSeq" id="WP_289165841.1">
    <property type="nucleotide sequence ID" value="NZ_JASZZN010000019.1"/>
</dbReference>
<keyword evidence="1" id="KW-0808">Transferase</keyword>
<evidence type="ECO:0000256" key="1">
    <source>
        <dbReference type="ARBA" id="ARBA00022679"/>
    </source>
</evidence>
<keyword evidence="6" id="KW-0460">Magnesium</keyword>
<evidence type="ECO:0000256" key="9">
    <source>
        <dbReference type="ARBA" id="ARBA00044145"/>
    </source>
</evidence>
<keyword evidence="2" id="KW-0548">Nucleotidyltransferase</keyword>
<dbReference type="InterPro" id="IPR006116">
    <property type="entry name" value="NT_2-5OAS_ClassI-CCAase"/>
</dbReference>
<evidence type="ECO:0000256" key="3">
    <source>
        <dbReference type="ARBA" id="ARBA00022723"/>
    </source>
</evidence>
<organism evidence="13 14">
    <name type="scientific">Roseiconus lacunae</name>
    <dbReference type="NCBI Taxonomy" id="2605694"/>
    <lineage>
        <taxon>Bacteria</taxon>
        <taxon>Pseudomonadati</taxon>
        <taxon>Planctomycetota</taxon>
        <taxon>Planctomycetia</taxon>
        <taxon>Pirellulales</taxon>
        <taxon>Pirellulaceae</taxon>
        <taxon>Roseiconus</taxon>
    </lineage>
</organism>
<comment type="catalytic activity">
    <reaction evidence="10">
        <text>GTP + ATP = 3',3'-cGAMP + 2 diphosphate</text>
        <dbReference type="Rhea" id="RHEA:35647"/>
        <dbReference type="ChEBI" id="CHEBI:30616"/>
        <dbReference type="ChEBI" id="CHEBI:33019"/>
        <dbReference type="ChEBI" id="CHEBI:37565"/>
        <dbReference type="ChEBI" id="CHEBI:71501"/>
    </reaction>
    <physiologicalReaction direction="left-to-right" evidence="10">
        <dbReference type="Rhea" id="RHEA:35648"/>
    </physiologicalReaction>
</comment>
<reference evidence="13 14" key="1">
    <citation type="submission" date="2023-06" db="EMBL/GenBank/DDBJ databases">
        <title>Roseiconus lacunae JC819 isolated from Gulf of Mannar region, Tamil Nadu.</title>
        <authorList>
            <person name="Pk S."/>
            <person name="Ch S."/>
            <person name="Ch V.R."/>
        </authorList>
    </citation>
    <scope>NUCLEOTIDE SEQUENCE [LARGE SCALE GENOMIC DNA]</scope>
    <source>
        <strain evidence="13 14">JC819</strain>
    </source>
</reference>
<keyword evidence="4" id="KW-0547">Nucleotide-binding</keyword>
<dbReference type="CDD" id="cd05400">
    <property type="entry name" value="NT_2-5OAS_ClassI-CCAase"/>
    <property type="match status" value="1"/>
</dbReference>
<evidence type="ECO:0000259" key="11">
    <source>
        <dbReference type="Pfam" id="PF18134"/>
    </source>
</evidence>